<dbReference type="EMBL" id="UZAF01021493">
    <property type="protein sequence ID" value="VDO78585.1"/>
    <property type="molecule type" value="Genomic_DNA"/>
</dbReference>
<reference evidence="3" key="1">
    <citation type="submission" date="2017-02" db="UniProtKB">
        <authorList>
            <consortium name="WormBaseParasite"/>
        </authorList>
    </citation>
    <scope>IDENTIFICATION</scope>
</reference>
<dbReference type="STRING" id="6290.A0A0N4X5N0"/>
<keyword evidence="2" id="KW-1185">Reference proteome</keyword>
<name>A0A0N4X5N0_HAEPC</name>
<evidence type="ECO:0000313" key="2">
    <source>
        <dbReference type="Proteomes" id="UP000268014"/>
    </source>
</evidence>
<dbReference type="AlphaFoldDB" id="A0A0N4X5N0"/>
<proteinExistence type="predicted"/>
<gene>
    <name evidence="1" type="ORF">HPLM_LOCUS19664</name>
</gene>
<dbReference type="WBParaSite" id="HPLM_0001967201-mRNA-1">
    <property type="protein sequence ID" value="HPLM_0001967201-mRNA-1"/>
    <property type="gene ID" value="HPLM_0001967201"/>
</dbReference>
<dbReference type="Proteomes" id="UP000268014">
    <property type="component" value="Unassembled WGS sequence"/>
</dbReference>
<protein>
    <submittedName>
        <fullName evidence="3">BZIP domain-containing protein</fullName>
    </submittedName>
</protein>
<sequence length="109" mass="13127">RFKWIVSPTQTHGSEWVAAYGVIDPAILKTKEAMDLNTWRTKKRHFRDTDEWRRKKNRIINKMRALSRINLLLVLSKMQLINQHKKFEHVAMLELFMLIYELNSTCDNR</sequence>
<reference evidence="1 2" key="2">
    <citation type="submission" date="2018-11" db="EMBL/GenBank/DDBJ databases">
        <authorList>
            <consortium name="Pathogen Informatics"/>
        </authorList>
    </citation>
    <scope>NUCLEOTIDE SEQUENCE [LARGE SCALE GENOMIC DNA]</scope>
    <source>
        <strain evidence="1 2">MHpl1</strain>
    </source>
</reference>
<organism evidence="3">
    <name type="scientific">Haemonchus placei</name>
    <name type="common">Barber's pole worm</name>
    <dbReference type="NCBI Taxonomy" id="6290"/>
    <lineage>
        <taxon>Eukaryota</taxon>
        <taxon>Metazoa</taxon>
        <taxon>Ecdysozoa</taxon>
        <taxon>Nematoda</taxon>
        <taxon>Chromadorea</taxon>
        <taxon>Rhabditida</taxon>
        <taxon>Rhabditina</taxon>
        <taxon>Rhabditomorpha</taxon>
        <taxon>Strongyloidea</taxon>
        <taxon>Trichostrongylidae</taxon>
        <taxon>Haemonchus</taxon>
    </lineage>
</organism>
<evidence type="ECO:0000313" key="3">
    <source>
        <dbReference type="WBParaSite" id="HPLM_0001967201-mRNA-1"/>
    </source>
</evidence>
<evidence type="ECO:0000313" key="1">
    <source>
        <dbReference type="EMBL" id="VDO78585.1"/>
    </source>
</evidence>
<accession>A0A0N4X5N0</accession>
<dbReference type="OrthoDB" id="5864085at2759"/>